<protein>
    <submittedName>
        <fullName evidence="1">Uncharacterized protein</fullName>
    </submittedName>
</protein>
<dbReference type="InterPro" id="IPR054196">
    <property type="entry name" value="DUF6901"/>
</dbReference>
<proteinExistence type="predicted"/>
<organism evidence="1 2">
    <name type="scientific">Rugamonas rubra</name>
    <dbReference type="NCBI Taxonomy" id="758825"/>
    <lineage>
        <taxon>Bacteria</taxon>
        <taxon>Pseudomonadati</taxon>
        <taxon>Pseudomonadota</taxon>
        <taxon>Betaproteobacteria</taxon>
        <taxon>Burkholderiales</taxon>
        <taxon>Oxalobacteraceae</taxon>
        <taxon>Telluria group</taxon>
        <taxon>Rugamonas</taxon>
    </lineage>
</organism>
<dbReference type="EMBL" id="FOTW01000012">
    <property type="protein sequence ID" value="SFM09376.1"/>
    <property type="molecule type" value="Genomic_DNA"/>
</dbReference>
<reference evidence="1 2" key="1">
    <citation type="submission" date="2016-10" db="EMBL/GenBank/DDBJ databases">
        <authorList>
            <person name="de Groot N.N."/>
        </authorList>
    </citation>
    <scope>NUCLEOTIDE SEQUENCE [LARGE SCALE GENOMIC DNA]</scope>
    <source>
        <strain evidence="1 2">ATCC 43154</strain>
    </source>
</reference>
<accession>A0A1I4N227</accession>
<keyword evidence="2" id="KW-1185">Reference proteome</keyword>
<dbReference type="STRING" id="758825.SAMN02982985_02709"/>
<evidence type="ECO:0000313" key="2">
    <source>
        <dbReference type="Proteomes" id="UP000199470"/>
    </source>
</evidence>
<name>A0A1I4N227_9BURK</name>
<sequence>MQNVTYHFNFADGRSAALGNTGRPAADAAALPDWTRLDFHQCPNCPLTPASTPHCPMAVELVELVQTVGALASYEEVEVRVETAERSVAKRTTVQRAAGALMGLLAAGSDCPHVAFLKPMAHFHLPFATAEENLYRVVSSYLLAQYLRQQAGLTADWALAGLKRNGQAMQSVNMAMAERIRAAAQKDGAINALVLLDLLAKALPYSIDEQLEEIKILFAAQLDDAAAAP</sequence>
<gene>
    <name evidence="1" type="ORF">SAMN02982985_02709</name>
</gene>
<dbReference type="Proteomes" id="UP000199470">
    <property type="component" value="Unassembled WGS sequence"/>
</dbReference>
<evidence type="ECO:0000313" key="1">
    <source>
        <dbReference type="EMBL" id="SFM09376.1"/>
    </source>
</evidence>
<dbReference type="AlphaFoldDB" id="A0A1I4N227"/>
<dbReference type="OrthoDB" id="9813686at2"/>
<dbReference type="Pfam" id="PF21842">
    <property type="entry name" value="DUF6901"/>
    <property type="match status" value="1"/>
</dbReference>
<dbReference type="RefSeq" id="WP_093388218.1">
    <property type="nucleotide sequence ID" value="NZ_FOTW01000012.1"/>
</dbReference>